<dbReference type="AlphaFoldDB" id="A0A8C0JTQ7"/>
<reference evidence="2" key="2">
    <citation type="submission" date="2025-09" db="UniProtKB">
        <authorList>
            <consortium name="Ensembl"/>
        </authorList>
    </citation>
    <scope>IDENTIFICATION</scope>
</reference>
<reference evidence="2" key="1">
    <citation type="submission" date="2025-08" db="UniProtKB">
        <authorList>
            <consortium name="Ensembl"/>
        </authorList>
    </citation>
    <scope>IDENTIFICATION</scope>
</reference>
<feature type="region of interest" description="Disordered" evidence="1">
    <location>
        <begin position="53"/>
        <end position="73"/>
    </location>
</feature>
<keyword evidence="3" id="KW-1185">Reference proteome</keyword>
<proteinExistence type="predicted"/>
<sequence length="73" mass="7477">SDHIMFAVVLAQLSTEGGSGAGSRLWNSVDDIGSKTCLTCTLNHHATESVSYPLGEGGGSKSLKGDTLPEDGI</sequence>
<accession>A0A8C0JTQ7</accession>
<evidence type="ECO:0000313" key="3">
    <source>
        <dbReference type="Proteomes" id="UP000694391"/>
    </source>
</evidence>
<dbReference type="Proteomes" id="UP000694391">
    <property type="component" value="Unplaced"/>
</dbReference>
<evidence type="ECO:0000313" key="2">
    <source>
        <dbReference type="Ensembl" id="ENSCAFP00020004400.1"/>
    </source>
</evidence>
<dbReference type="Ensembl" id="ENSCAFT00020005092.1">
    <property type="protein sequence ID" value="ENSCAFP00020004400.1"/>
    <property type="gene ID" value="ENSCAFG00020003637.1"/>
</dbReference>
<evidence type="ECO:0000256" key="1">
    <source>
        <dbReference type="SAM" id="MobiDB-lite"/>
    </source>
</evidence>
<name>A0A8C0JTQ7_CANLU</name>
<dbReference type="GeneTree" id="ENSGT00950000185526"/>
<protein>
    <submittedName>
        <fullName evidence="2">Uncharacterized protein</fullName>
    </submittedName>
</protein>
<organism evidence="2 3">
    <name type="scientific">Canis lupus dingo</name>
    <name type="common">dingo</name>
    <dbReference type="NCBI Taxonomy" id="286419"/>
    <lineage>
        <taxon>Eukaryota</taxon>
        <taxon>Metazoa</taxon>
        <taxon>Chordata</taxon>
        <taxon>Craniata</taxon>
        <taxon>Vertebrata</taxon>
        <taxon>Euteleostomi</taxon>
        <taxon>Mammalia</taxon>
        <taxon>Eutheria</taxon>
        <taxon>Laurasiatheria</taxon>
        <taxon>Carnivora</taxon>
        <taxon>Caniformia</taxon>
        <taxon>Canidae</taxon>
        <taxon>Canis</taxon>
    </lineage>
</organism>